<dbReference type="GO" id="GO:0050803">
    <property type="term" value="P:regulation of synapse structure or activity"/>
    <property type="evidence" value="ECO:0007669"/>
    <property type="project" value="TreeGrafter"/>
</dbReference>
<accession>A0AAE0S937</accession>
<dbReference type="GO" id="GO:0005313">
    <property type="term" value="F:L-glutamate transmembrane transporter activity"/>
    <property type="evidence" value="ECO:0007669"/>
    <property type="project" value="TreeGrafter"/>
</dbReference>
<keyword evidence="5 8" id="KW-1133">Transmembrane helix</keyword>
<dbReference type="EMBL" id="JAEAOA010001725">
    <property type="protein sequence ID" value="KAK3587389.1"/>
    <property type="molecule type" value="Genomic_DNA"/>
</dbReference>
<dbReference type="FunFam" id="1.20.1250.20:FF:000003">
    <property type="entry name" value="Solute carrier family 17 member 3"/>
    <property type="match status" value="1"/>
</dbReference>
<feature type="transmembrane region" description="Helical" evidence="8">
    <location>
        <begin position="458"/>
        <end position="476"/>
    </location>
</feature>
<evidence type="ECO:0000256" key="3">
    <source>
        <dbReference type="ARBA" id="ARBA00022692"/>
    </source>
</evidence>
<keyword evidence="6 8" id="KW-0472">Membrane</keyword>
<evidence type="ECO:0000256" key="5">
    <source>
        <dbReference type="ARBA" id="ARBA00022989"/>
    </source>
</evidence>
<keyword evidence="3 8" id="KW-0812">Transmembrane</keyword>
<gene>
    <name evidence="10" type="ORF">CHS0354_028766</name>
</gene>
<feature type="compositionally biased region" description="Basic and acidic residues" evidence="7">
    <location>
        <begin position="1"/>
        <end position="30"/>
    </location>
</feature>
<evidence type="ECO:0000256" key="6">
    <source>
        <dbReference type="ARBA" id="ARBA00023136"/>
    </source>
</evidence>
<dbReference type="GO" id="GO:0030672">
    <property type="term" value="C:synaptic vesicle membrane"/>
    <property type="evidence" value="ECO:0007669"/>
    <property type="project" value="TreeGrafter"/>
</dbReference>
<dbReference type="GO" id="GO:0015293">
    <property type="term" value="F:symporter activity"/>
    <property type="evidence" value="ECO:0007669"/>
    <property type="project" value="UniProtKB-KW"/>
</dbReference>
<reference evidence="10" key="3">
    <citation type="submission" date="2023-05" db="EMBL/GenBank/DDBJ databases">
        <authorList>
            <person name="Smith C.H."/>
        </authorList>
    </citation>
    <scope>NUCLEOTIDE SEQUENCE</scope>
    <source>
        <strain evidence="10">CHS0354</strain>
        <tissue evidence="10">Mantle</tissue>
    </source>
</reference>
<feature type="transmembrane region" description="Helical" evidence="8">
    <location>
        <begin position="366"/>
        <end position="385"/>
    </location>
</feature>
<reference evidence="10" key="1">
    <citation type="journal article" date="2021" name="Genome Biol. Evol.">
        <title>A High-Quality Reference Genome for a Parasitic Bivalve with Doubly Uniparental Inheritance (Bivalvia: Unionida).</title>
        <authorList>
            <person name="Smith C.H."/>
        </authorList>
    </citation>
    <scope>NUCLEOTIDE SEQUENCE</scope>
    <source>
        <strain evidence="10">CHS0354</strain>
    </source>
</reference>
<evidence type="ECO:0000259" key="9">
    <source>
        <dbReference type="PROSITE" id="PS50850"/>
    </source>
</evidence>
<dbReference type="GO" id="GO:0060076">
    <property type="term" value="C:excitatory synapse"/>
    <property type="evidence" value="ECO:0007669"/>
    <property type="project" value="TreeGrafter"/>
</dbReference>
<feature type="transmembrane region" description="Helical" evidence="8">
    <location>
        <begin position="53"/>
        <end position="69"/>
    </location>
</feature>
<dbReference type="GO" id="GO:0098700">
    <property type="term" value="P:neurotransmitter loading into synaptic vesicle"/>
    <property type="evidence" value="ECO:0007669"/>
    <property type="project" value="TreeGrafter"/>
</dbReference>
<feature type="compositionally biased region" description="Basic and acidic residues" evidence="7">
    <location>
        <begin position="514"/>
        <end position="532"/>
    </location>
</feature>
<comment type="caution">
    <text evidence="10">The sequence shown here is derived from an EMBL/GenBank/DDBJ whole genome shotgun (WGS) entry which is preliminary data.</text>
</comment>
<dbReference type="PROSITE" id="PS50850">
    <property type="entry name" value="MFS"/>
    <property type="match status" value="1"/>
</dbReference>
<dbReference type="GO" id="GO:0005326">
    <property type="term" value="F:neurotransmitter transmembrane transporter activity"/>
    <property type="evidence" value="ECO:0007669"/>
    <property type="project" value="TreeGrafter"/>
</dbReference>
<keyword evidence="11" id="KW-1185">Reference proteome</keyword>
<dbReference type="Gene3D" id="1.20.1250.20">
    <property type="entry name" value="MFS general substrate transporter like domains"/>
    <property type="match status" value="2"/>
</dbReference>
<feature type="transmembrane region" description="Helical" evidence="8">
    <location>
        <begin position="423"/>
        <end position="446"/>
    </location>
</feature>
<sequence>MASEKEILDSDRLKDENPVVKPKENERSNDKNGVLDGTESLSAPTGCYIPRRYLITFLVGVAMMLIYAMRTNVGVTVITILDKRAKEKVGTIGAKLPNVNWNPEMVGFLHSVMYLGHIFTQIPATYLTTLWPNHRLFGFCVLVSSVLNILLPFSIERLTYATTCIIRLCQGMAEGMIYPACYGVLRHWSVPCERGRILSAVITGAYSGAILGFPMAGIITHYIGWQYVYFISAGACIVWFIVWVFCAYEKPSHHPLISNAELEYLSKAQGQDVIDYENLRIPWISILTSLPVYAICLCHFARQWVFILMLTNEPLYLNMFGYTLAETGVYASLPHICKTLMTLLSGYIADTLLNRTSLTTTMVRKLLTGAGLGMLSFCLFVLTLLSDGASVIVVLSVGLGFFGLSVSGWQINHYDLSTRHVSILVGISSTCGTIAAFIVPLVTGTFTKTQDLAGWNNVFYVSGTIVAVAVIFFLIFGTGVQQPWANPPENLQLIQKLDPLARKPYKLYTVQRSPKADESNGGHENKGDKERLLHNVQPLSEMTHEAILESDNNLKQKVLEDGLKQLNGNS</sequence>
<dbReference type="InterPro" id="IPR011701">
    <property type="entry name" value="MFS"/>
</dbReference>
<evidence type="ECO:0000256" key="4">
    <source>
        <dbReference type="ARBA" id="ARBA00022847"/>
    </source>
</evidence>
<dbReference type="GO" id="GO:0035249">
    <property type="term" value="P:synaptic transmission, glutamatergic"/>
    <property type="evidence" value="ECO:0007669"/>
    <property type="project" value="TreeGrafter"/>
</dbReference>
<protein>
    <recommendedName>
        <fullName evidence="9">Major facilitator superfamily (MFS) profile domain-containing protein</fullName>
    </recommendedName>
</protein>
<dbReference type="AlphaFoldDB" id="A0AAE0S937"/>
<evidence type="ECO:0000313" key="10">
    <source>
        <dbReference type="EMBL" id="KAK3587389.1"/>
    </source>
</evidence>
<dbReference type="SUPFAM" id="SSF103473">
    <property type="entry name" value="MFS general substrate transporter"/>
    <property type="match status" value="1"/>
</dbReference>
<dbReference type="FunFam" id="1.20.1250.20:FF:000423">
    <property type="entry name" value="Putative inorganic phosphate cotransporter-like Protein"/>
    <property type="match status" value="1"/>
</dbReference>
<feature type="transmembrane region" description="Helical" evidence="8">
    <location>
        <begin position="290"/>
        <end position="310"/>
    </location>
</feature>
<dbReference type="PANTHER" id="PTHR11662">
    <property type="entry name" value="SOLUTE CARRIER FAMILY 17"/>
    <property type="match status" value="1"/>
</dbReference>
<feature type="transmembrane region" description="Helical" evidence="8">
    <location>
        <begin position="136"/>
        <end position="153"/>
    </location>
</feature>
<keyword evidence="4" id="KW-0769">Symport</keyword>
<evidence type="ECO:0000256" key="2">
    <source>
        <dbReference type="ARBA" id="ARBA00022448"/>
    </source>
</evidence>
<dbReference type="Pfam" id="PF07690">
    <property type="entry name" value="MFS_1"/>
    <property type="match status" value="1"/>
</dbReference>
<feature type="domain" description="Major facilitator superfamily (MFS) profile" evidence="9">
    <location>
        <begin position="48"/>
        <end position="481"/>
    </location>
</feature>
<comment type="subcellular location">
    <subcellularLocation>
        <location evidence="1">Membrane</location>
        <topology evidence="1">Multi-pass membrane protein</topology>
    </subcellularLocation>
</comment>
<proteinExistence type="predicted"/>
<feature type="transmembrane region" description="Helical" evidence="8">
    <location>
        <begin position="229"/>
        <end position="248"/>
    </location>
</feature>
<evidence type="ECO:0000256" key="8">
    <source>
        <dbReference type="SAM" id="Phobius"/>
    </source>
</evidence>
<feature type="transmembrane region" description="Helical" evidence="8">
    <location>
        <begin position="391"/>
        <end position="411"/>
    </location>
</feature>
<dbReference type="PANTHER" id="PTHR11662:SF456">
    <property type="entry name" value="VESICULAR GLUTAMATE TRANSPORTER, ISOFORM A"/>
    <property type="match status" value="1"/>
</dbReference>
<dbReference type="InterPro" id="IPR020846">
    <property type="entry name" value="MFS_dom"/>
</dbReference>
<evidence type="ECO:0000256" key="7">
    <source>
        <dbReference type="SAM" id="MobiDB-lite"/>
    </source>
</evidence>
<keyword evidence="2" id="KW-0813">Transport</keyword>
<organism evidence="10 11">
    <name type="scientific">Potamilus streckersoni</name>
    <dbReference type="NCBI Taxonomy" id="2493646"/>
    <lineage>
        <taxon>Eukaryota</taxon>
        <taxon>Metazoa</taxon>
        <taxon>Spiralia</taxon>
        <taxon>Lophotrochozoa</taxon>
        <taxon>Mollusca</taxon>
        <taxon>Bivalvia</taxon>
        <taxon>Autobranchia</taxon>
        <taxon>Heteroconchia</taxon>
        <taxon>Palaeoheterodonta</taxon>
        <taxon>Unionida</taxon>
        <taxon>Unionoidea</taxon>
        <taxon>Unionidae</taxon>
        <taxon>Ambleminae</taxon>
        <taxon>Lampsilini</taxon>
        <taxon>Potamilus</taxon>
    </lineage>
</organism>
<evidence type="ECO:0000256" key="1">
    <source>
        <dbReference type="ARBA" id="ARBA00004141"/>
    </source>
</evidence>
<feature type="region of interest" description="Disordered" evidence="7">
    <location>
        <begin position="511"/>
        <end position="532"/>
    </location>
</feature>
<feature type="transmembrane region" description="Helical" evidence="8">
    <location>
        <begin position="197"/>
        <end position="223"/>
    </location>
</feature>
<feature type="region of interest" description="Disordered" evidence="7">
    <location>
        <begin position="1"/>
        <end position="37"/>
    </location>
</feature>
<reference evidence="10" key="2">
    <citation type="journal article" date="2021" name="Genome Biol. Evol.">
        <title>Developing a high-quality reference genome for a parasitic bivalve with doubly uniparental inheritance (Bivalvia: Unionida).</title>
        <authorList>
            <person name="Smith C.H."/>
        </authorList>
    </citation>
    <scope>NUCLEOTIDE SEQUENCE</scope>
    <source>
        <strain evidence="10">CHS0354</strain>
        <tissue evidence="10">Mantle</tissue>
    </source>
</reference>
<feature type="transmembrane region" description="Helical" evidence="8">
    <location>
        <begin position="330"/>
        <end position="354"/>
    </location>
</feature>
<dbReference type="Proteomes" id="UP001195483">
    <property type="component" value="Unassembled WGS sequence"/>
</dbReference>
<name>A0AAE0S937_9BIVA</name>
<evidence type="ECO:0000313" key="11">
    <source>
        <dbReference type="Proteomes" id="UP001195483"/>
    </source>
</evidence>
<dbReference type="InterPro" id="IPR036259">
    <property type="entry name" value="MFS_trans_sf"/>
</dbReference>
<dbReference type="InterPro" id="IPR050382">
    <property type="entry name" value="MFS_Na/Anion_cotransporter"/>
</dbReference>